<evidence type="ECO:0000259" key="9">
    <source>
        <dbReference type="SMART" id="SM00479"/>
    </source>
</evidence>
<evidence type="ECO:0000256" key="7">
    <source>
        <dbReference type="SAM" id="Coils"/>
    </source>
</evidence>
<evidence type="ECO:0000256" key="3">
    <source>
        <dbReference type="ARBA" id="ARBA00022722"/>
    </source>
</evidence>
<dbReference type="PANTHER" id="PTHR12801:SF115">
    <property type="entry name" value="FI18136P1-RELATED"/>
    <property type="match status" value="1"/>
</dbReference>
<dbReference type="InterPro" id="IPR036397">
    <property type="entry name" value="RNaseH_sf"/>
</dbReference>
<dbReference type="AlphaFoldDB" id="A0A6J2YRS6"/>
<sequence>MLPTKGYFQDIECPFYNSSCGRPYCHFRHKRKLNENVEEIEQDTTSEAVPTYKPTPKSELANIHNSKSHIPISYVPDLAFNRERPARPLPKIEKPTYKPTPLSILSSATNLDGSLPENDKHRDTIQEIQQNIANKAYDPLKSEIDFEDLSNEFDLIDDIIKDTEPEPQEHVTKDLKEIENDIEEQQNKLNLLKSKLSSAKAKEKSITSVPEINNVKVKEEDKSQDIKVEKDQKPKDIEKRKKDETKSDKDKLQKSEKKRTHSSDSKIKEKLPKKSDSLKHDKSNDREKHRKEEKKNCSKEEKTRTKSKHRDKSPDSKKTKKEKHVNKDNKSASDSDVSDSSVDKEKKKHKKHSKHRSRSKTKVKEKYKKAKERKKSRSKSRSLSKESKSKHKSRPKSKSRHKQDRKRSRSREKNKSPKKKDRKKDGTSQKDKHSNKSDKEKYKKKSTSESSNNPCDIEDSVSNDNILETEEYIPSDIDLDFEDEDETMRECYKIFNEYKPEPVKVQKEPQEIVQKDLFDEKPEYQGKKRTAHAGADVLASTGKKLPEIPKPKPVLTPGQILANRYKVIKMSQQNNEQENIMNEVKTMISQPNPIKRQATSLLEAARMHKMKRIEEQKLNKQKKVSSSNVVDDILNGVHKPTANQVKIQPKKINAVPNVALIQKAKERISLIKQQRSETVKTVAQTQKSGRVAHVPEFTLSDIPDVLQADKSKLPVNVRTRFLTLIADECGKLYASKQDAYDRALNEEFTCYEKCKVLATYRNSAMLAVNRLRKEIQERESKGLGLLLSGESEDSGKESDFKGNRFYQNIKKWVLTEEELDLHGYPRESDLKGKAVINNRKPVDFSMVDDNYRKCSRCSKTYQVDDDGWALFEEECLYHPLKKRTIRGEQIHLCCKSNDDTGCLTSDTHVFDGLESHILEGFQTTMPSERENDPRSVAVYALDCEMCYTTRGLELTRVTIVDTDCKTVYESLVKPLNPIIDYNTRFSGITKEQMDKTSTSILQVQANILHLCNSETILVGHSLESDMKALKIIHSSIVDTSVLFPHKMGLPHKRALRALASEYLKKIIQNDVSGHDSAEDAIACMELIKWKLKEELKVRTK</sequence>
<dbReference type="RefSeq" id="XP_030765961.1">
    <property type="nucleotide sequence ID" value="XM_030910101.1"/>
</dbReference>
<dbReference type="GO" id="GO:0004527">
    <property type="term" value="F:exonuclease activity"/>
    <property type="evidence" value="ECO:0007669"/>
    <property type="project" value="UniProtKB-KW"/>
</dbReference>
<evidence type="ECO:0000256" key="4">
    <source>
        <dbReference type="ARBA" id="ARBA00022801"/>
    </source>
</evidence>
<evidence type="ECO:0000256" key="6">
    <source>
        <dbReference type="ARBA" id="ARBA00023242"/>
    </source>
</evidence>
<dbReference type="GeneID" id="115889993"/>
<dbReference type="OrthoDB" id="16516at2759"/>
<evidence type="ECO:0000313" key="10">
    <source>
        <dbReference type="Proteomes" id="UP000504635"/>
    </source>
</evidence>
<dbReference type="GO" id="GO:0003676">
    <property type="term" value="F:nucleic acid binding"/>
    <property type="evidence" value="ECO:0007669"/>
    <property type="project" value="InterPro"/>
</dbReference>
<comment type="subcellular location">
    <subcellularLocation>
        <location evidence="1">Nucleus</location>
    </subcellularLocation>
</comment>
<feature type="compositionally biased region" description="Basic and acidic residues" evidence="8">
    <location>
        <begin position="216"/>
        <end position="287"/>
    </location>
</feature>
<organism evidence="10 11">
    <name type="scientific">Sitophilus oryzae</name>
    <name type="common">Rice weevil</name>
    <name type="synonym">Curculio oryzae</name>
    <dbReference type="NCBI Taxonomy" id="7048"/>
    <lineage>
        <taxon>Eukaryota</taxon>
        <taxon>Metazoa</taxon>
        <taxon>Ecdysozoa</taxon>
        <taxon>Arthropoda</taxon>
        <taxon>Hexapoda</taxon>
        <taxon>Insecta</taxon>
        <taxon>Pterygota</taxon>
        <taxon>Neoptera</taxon>
        <taxon>Endopterygota</taxon>
        <taxon>Coleoptera</taxon>
        <taxon>Polyphaga</taxon>
        <taxon>Cucujiformia</taxon>
        <taxon>Curculionidae</taxon>
        <taxon>Dryophthorinae</taxon>
        <taxon>Sitophilus</taxon>
    </lineage>
</organism>
<feature type="domain" description="Exonuclease" evidence="9">
    <location>
        <begin position="937"/>
        <end position="1096"/>
    </location>
</feature>
<dbReference type="Pfam" id="PF15870">
    <property type="entry name" value="EloA-BP1"/>
    <property type="match status" value="1"/>
</dbReference>
<dbReference type="Gene3D" id="3.30.420.10">
    <property type="entry name" value="Ribonuclease H-like superfamily/Ribonuclease H"/>
    <property type="match status" value="1"/>
</dbReference>
<feature type="coiled-coil region" evidence="7">
    <location>
        <begin position="168"/>
        <end position="202"/>
    </location>
</feature>
<evidence type="ECO:0000256" key="2">
    <source>
        <dbReference type="ARBA" id="ARBA00006357"/>
    </source>
</evidence>
<dbReference type="SMART" id="SM00479">
    <property type="entry name" value="EXOIII"/>
    <property type="match status" value="1"/>
</dbReference>
<reference evidence="11" key="1">
    <citation type="submission" date="2025-08" db="UniProtKB">
        <authorList>
            <consortium name="RefSeq"/>
        </authorList>
    </citation>
    <scope>IDENTIFICATION</scope>
    <source>
        <tissue evidence="11">Gonads</tissue>
    </source>
</reference>
<feature type="region of interest" description="Disordered" evidence="8">
    <location>
        <begin position="39"/>
        <end position="59"/>
    </location>
</feature>
<comment type="similarity">
    <text evidence="2">Belongs to the REXO1/REXO3 family.</text>
</comment>
<dbReference type="InterPro" id="IPR031736">
    <property type="entry name" value="REXO1-like_dom"/>
</dbReference>
<feature type="compositionally biased region" description="Basic and acidic residues" evidence="8">
    <location>
        <begin position="423"/>
        <end position="441"/>
    </location>
</feature>
<evidence type="ECO:0000256" key="8">
    <source>
        <dbReference type="SAM" id="MobiDB-lite"/>
    </source>
</evidence>
<dbReference type="SUPFAM" id="SSF53098">
    <property type="entry name" value="Ribonuclease H-like"/>
    <property type="match status" value="1"/>
</dbReference>
<evidence type="ECO:0000256" key="5">
    <source>
        <dbReference type="ARBA" id="ARBA00022839"/>
    </source>
</evidence>
<feature type="region of interest" description="Disordered" evidence="8">
    <location>
        <begin position="214"/>
        <end position="479"/>
    </location>
</feature>
<dbReference type="KEGG" id="soy:115889993"/>
<keyword evidence="7" id="KW-0175">Coiled coil</keyword>
<dbReference type="GO" id="GO:0005634">
    <property type="term" value="C:nucleus"/>
    <property type="evidence" value="ECO:0007669"/>
    <property type="project" value="UniProtKB-SubCell"/>
</dbReference>
<protein>
    <submittedName>
        <fullName evidence="11">RNA exonuclease 1 homolog</fullName>
    </submittedName>
</protein>
<dbReference type="InterPro" id="IPR012337">
    <property type="entry name" value="RNaseH-like_sf"/>
</dbReference>
<feature type="compositionally biased region" description="Basic residues" evidence="8">
    <location>
        <begin position="346"/>
        <end position="422"/>
    </location>
</feature>
<dbReference type="FunFam" id="3.30.420.10:FF:000019">
    <property type="entry name" value="RNA exonuclease NEF-sp"/>
    <property type="match status" value="1"/>
</dbReference>
<keyword evidence="5 11" id="KW-0269">Exonuclease</keyword>
<dbReference type="InterPro" id="IPR013520">
    <property type="entry name" value="Ribonucl_H"/>
</dbReference>
<keyword evidence="3" id="KW-0540">Nuclease</keyword>
<dbReference type="InParanoid" id="A0A6J2YRS6"/>
<dbReference type="Proteomes" id="UP000504635">
    <property type="component" value="Unplaced"/>
</dbReference>
<accession>A0A6J2YRS6</accession>
<dbReference type="CDD" id="cd06145">
    <property type="entry name" value="REX1_like"/>
    <property type="match status" value="1"/>
</dbReference>
<gene>
    <name evidence="11" type="primary">LOC115889993</name>
</gene>
<evidence type="ECO:0000256" key="1">
    <source>
        <dbReference type="ARBA" id="ARBA00004123"/>
    </source>
</evidence>
<keyword evidence="4" id="KW-0378">Hydrolase</keyword>
<name>A0A6J2YRS6_SITOR</name>
<evidence type="ECO:0000313" key="11">
    <source>
        <dbReference type="RefSeq" id="XP_030765961.1"/>
    </source>
</evidence>
<keyword evidence="10" id="KW-1185">Reference proteome</keyword>
<feature type="compositionally biased region" description="Acidic residues" evidence="8">
    <location>
        <begin position="456"/>
        <end position="479"/>
    </location>
</feature>
<dbReference type="FunCoup" id="A0A6J2YRS6">
    <property type="interactions" value="1318"/>
</dbReference>
<feature type="compositionally biased region" description="Basic and acidic residues" evidence="8">
    <location>
        <begin position="293"/>
        <end position="304"/>
    </location>
</feature>
<dbReference type="PANTHER" id="PTHR12801">
    <property type="entry name" value="RNA EXONUCLEASE REXO1 / RECO3 FAMILY MEMBER-RELATED"/>
    <property type="match status" value="1"/>
</dbReference>
<proteinExistence type="inferred from homology"/>
<dbReference type="InterPro" id="IPR047021">
    <property type="entry name" value="REXO1/3/4-like"/>
</dbReference>
<keyword evidence="6" id="KW-0539">Nucleus</keyword>
<dbReference type="InterPro" id="IPR034922">
    <property type="entry name" value="REX1-like_exo"/>
</dbReference>